<evidence type="ECO:0000313" key="3">
    <source>
        <dbReference type="Proteomes" id="UP000294225"/>
    </source>
</evidence>
<dbReference type="RefSeq" id="WP_131495993.1">
    <property type="nucleotide sequence ID" value="NZ_SJKC01000001.1"/>
</dbReference>
<accession>A0A4R0JBR2</accession>
<feature type="region of interest" description="Disordered" evidence="1">
    <location>
        <begin position="246"/>
        <end position="274"/>
    </location>
</feature>
<name>A0A4R0JBR2_9ACTN</name>
<protein>
    <recommendedName>
        <fullName evidence="4">TetR/AcrR family transcriptional regulator</fullName>
    </recommendedName>
</protein>
<dbReference type="EMBL" id="SJKC01000001">
    <property type="protein sequence ID" value="TCC41858.1"/>
    <property type="molecule type" value="Genomic_DNA"/>
</dbReference>
<dbReference type="AlphaFoldDB" id="A0A4R0JBR2"/>
<comment type="caution">
    <text evidence="2">The sequence shown here is derived from an EMBL/GenBank/DDBJ whole genome shotgun (WGS) entry which is preliminary data.</text>
</comment>
<evidence type="ECO:0000256" key="1">
    <source>
        <dbReference type="SAM" id="MobiDB-lite"/>
    </source>
</evidence>
<proteinExistence type="predicted"/>
<evidence type="ECO:0008006" key="4">
    <source>
        <dbReference type="Google" id="ProtNLM"/>
    </source>
</evidence>
<sequence length="274" mass="30004">MPRPKAVTDDASARQFLDAAAQLIDAMFVTSPDERPRRLSSIDFPATLEWLRKEDVVRLARDGGQPGVSRKSFDNRWESKEDFVNDAVIHTMLYRDAPNANPALQLADMASLVAAENVAQAIAQFCDAMLASLLSYPRSFLLLHIGPLLEQHPKLKAAIVEDMLQALAPWYEGYAQLFAAFGVRMRPGWTIERYGLTIQSMLDGFLLRSRVQDEQMAAYSSEDASLFADAVVAFTLGVIDTSESSGLSSREALNAGVGPAPGVESLRSPPNTVD</sequence>
<gene>
    <name evidence="2" type="ORF">E0H92_09540</name>
</gene>
<reference evidence="2 3" key="1">
    <citation type="submission" date="2019-02" db="EMBL/GenBank/DDBJ databases">
        <title>Kribbella capetownensis sp. nov. and Kribbella speibonae sp. nov., isolated from soil.</title>
        <authorList>
            <person name="Curtis S.M."/>
            <person name="Norton I."/>
            <person name="Everest G.J."/>
            <person name="Meyers P.R."/>
        </authorList>
    </citation>
    <scope>NUCLEOTIDE SEQUENCE [LARGE SCALE GENOMIC DNA]</scope>
    <source>
        <strain evidence="2 3">YM55</strain>
    </source>
</reference>
<organism evidence="2 3">
    <name type="scientific">Kribbella speibonae</name>
    <dbReference type="NCBI Taxonomy" id="1572660"/>
    <lineage>
        <taxon>Bacteria</taxon>
        <taxon>Bacillati</taxon>
        <taxon>Actinomycetota</taxon>
        <taxon>Actinomycetes</taxon>
        <taxon>Propionibacteriales</taxon>
        <taxon>Kribbellaceae</taxon>
        <taxon>Kribbella</taxon>
    </lineage>
</organism>
<dbReference type="Proteomes" id="UP000294225">
    <property type="component" value="Unassembled WGS sequence"/>
</dbReference>
<evidence type="ECO:0000313" key="2">
    <source>
        <dbReference type="EMBL" id="TCC41858.1"/>
    </source>
</evidence>